<dbReference type="Proteomes" id="UP000054304">
    <property type="component" value="Unassembled WGS sequence"/>
</dbReference>
<gene>
    <name evidence="2" type="ORF">LALA0_S11e02938g</name>
</gene>
<name>A0A0C7N2M2_9SACH</name>
<dbReference type="InterPro" id="IPR036864">
    <property type="entry name" value="Zn2-C6_fun-type_DNA-bd_sf"/>
</dbReference>
<dbReference type="RefSeq" id="XP_022630594.1">
    <property type="nucleotide sequence ID" value="XM_022775220.1"/>
</dbReference>
<dbReference type="GeneID" id="34687935"/>
<dbReference type="OrthoDB" id="3163292at2759"/>
<dbReference type="AlphaFoldDB" id="A0A0C7N2M2"/>
<keyword evidence="3" id="KW-1185">Reference proteome</keyword>
<dbReference type="GO" id="GO:0000981">
    <property type="term" value="F:DNA-binding transcription factor activity, RNA polymerase II-specific"/>
    <property type="evidence" value="ECO:0007669"/>
    <property type="project" value="InterPro"/>
</dbReference>
<dbReference type="PROSITE" id="PS00463">
    <property type="entry name" value="ZN2_CY6_FUNGAL_1"/>
    <property type="match status" value="1"/>
</dbReference>
<dbReference type="CDD" id="cd00067">
    <property type="entry name" value="GAL4"/>
    <property type="match status" value="1"/>
</dbReference>
<dbReference type="STRING" id="1245769.A0A0C7N2M2"/>
<feature type="domain" description="Zn(2)-C6 fungal-type" evidence="1">
    <location>
        <begin position="13"/>
        <end position="46"/>
    </location>
</feature>
<proteinExistence type="predicted"/>
<dbReference type="EMBL" id="LN736370">
    <property type="protein sequence ID" value="CEP64387.1"/>
    <property type="molecule type" value="Genomic_DNA"/>
</dbReference>
<accession>A0A0C7N2M2</accession>
<dbReference type="PROSITE" id="PS50048">
    <property type="entry name" value="ZN2_CY6_FUNGAL_2"/>
    <property type="match status" value="1"/>
</dbReference>
<evidence type="ECO:0000259" key="1">
    <source>
        <dbReference type="PROSITE" id="PS50048"/>
    </source>
</evidence>
<evidence type="ECO:0000313" key="3">
    <source>
        <dbReference type="Proteomes" id="UP000054304"/>
    </source>
</evidence>
<sequence>MAGFDGGVKELKTCARCRRNKIKCDYNEKKPGPCTACEKRCVDCSADYVVPHKRSQELISIVEGVSQVGELMKDISSEYDFLGKMSKELCGTPVVVEDVYSTSKVIKVGKNSYLFLTICGDNFIVNNCCIPIVEIDICLAEFGRLVKELLQLYATWEVQQETVSDAIVGERSSRYTLRNLFDNEELPLLLCLLNFYFVIPGLDYERLYDLIVDDYCLMAVDDRKDGRCYDRATMATFVVGRSRQSGGIHFNGEVFVKKLTLYLFYHIVLYGLKHYLDCFMDRYIRTLEQVRKKINIEKNWEVKWVNFYIKIFDLVGKGCSPMSFGDNEINLLKVIQFDLELLWGVGYGSKATEMCYQNYEELGRFMVKSCNRMPFFVTLMAQFVFINLVIVENGEGTMTSVMEQVCFNGFNGVSYEEHRGSYPSFEEKRKERVNDGIRDSDVLRIINRNAVLRNTVFEDMDMFEVLLVALSEEGCEKLRRRCCCKMIADLFEKVIVEGMKDEVEVINLRQGNEE</sequence>
<protein>
    <submittedName>
        <fullName evidence="2">LALA0S11e02938g1_1</fullName>
    </submittedName>
</protein>
<organism evidence="2 3">
    <name type="scientific">Lachancea lanzarotensis</name>
    <dbReference type="NCBI Taxonomy" id="1245769"/>
    <lineage>
        <taxon>Eukaryota</taxon>
        <taxon>Fungi</taxon>
        <taxon>Dikarya</taxon>
        <taxon>Ascomycota</taxon>
        <taxon>Saccharomycotina</taxon>
        <taxon>Saccharomycetes</taxon>
        <taxon>Saccharomycetales</taxon>
        <taxon>Saccharomycetaceae</taxon>
        <taxon>Lachancea</taxon>
    </lineage>
</organism>
<evidence type="ECO:0000313" key="2">
    <source>
        <dbReference type="EMBL" id="CEP64387.1"/>
    </source>
</evidence>
<dbReference type="HOGENOM" id="CLU_530034_0_0_1"/>
<dbReference type="InterPro" id="IPR001138">
    <property type="entry name" value="Zn2Cys6_DnaBD"/>
</dbReference>
<dbReference type="GO" id="GO:0008270">
    <property type="term" value="F:zinc ion binding"/>
    <property type="evidence" value="ECO:0007669"/>
    <property type="project" value="InterPro"/>
</dbReference>
<reference evidence="2 3" key="1">
    <citation type="submission" date="2014-12" db="EMBL/GenBank/DDBJ databases">
        <authorList>
            <person name="Neuveglise Cecile"/>
        </authorList>
    </citation>
    <scope>NUCLEOTIDE SEQUENCE [LARGE SCALE GENOMIC DNA]</scope>
    <source>
        <strain evidence="2 3">CBS 12615</strain>
    </source>
</reference>
<dbReference type="Gene3D" id="4.10.240.10">
    <property type="entry name" value="Zn(2)-C6 fungal-type DNA-binding domain"/>
    <property type="match status" value="1"/>
</dbReference>